<evidence type="ECO:0000256" key="1">
    <source>
        <dbReference type="SAM" id="MobiDB-lite"/>
    </source>
</evidence>
<evidence type="ECO:0000313" key="2">
    <source>
        <dbReference type="EMBL" id="KAJ1143118.1"/>
    </source>
</evidence>
<organism evidence="2 3">
    <name type="scientific">Pleurodeles waltl</name>
    <name type="common">Iberian ribbed newt</name>
    <dbReference type="NCBI Taxonomy" id="8319"/>
    <lineage>
        <taxon>Eukaryota</taxon>
        <taxon>Metazoa</taxon>
        <taxon>Chordata</taxon>
        <taxon>Craniata</taxon>
        <taxon>Vertebrata</taxon>
        <taxon>Euteleostomi</taxon>
        <taxon>Amphibia</taxon>
        <taxon>Batrachia</taxon>
        <taxon>Caudata</taxon>
        <taxon>Salamandroidea</taxon>
        <taxon>Salamandridae</taxon>
        <taxon>Pleurodelinae</taxon>
        <taxon>Pleurodeles</taxon>
    </lineage>
</organism>
<name>A0AAV7QXB5_PLEWA</name>
<dbReference type="AlphaFoldDB" id="A0AAV7QXB5"/>
<proteinExistence type="predicted"/>
<evidence type="ECO:0000313" key="3">
    <source>
        <dbReference type="Proteomes" id="UP001066276"/>
    </source>
</evidence>
<feature type="region of interest" description="Disordered" evidence="1">
    <location>
        <begin position="19"/>
        <end position="135"/>
    </location>
</feature>
<feature type="compositionally biased region" description="Basic residues" evidence="1">
    <location>
        <begin position="113"/>
        <end position="128"/>
    </location>
</feature>
<comment type="caution">
    <text evidence="2">The sequence shown here is derived from an EMBL/GenBank/DDBJ whole genome shotgun (WGS) entry which is preliminary data.</text>
</comment>
<dbReference type="EMBL" id="JANPWB010000010">
    <property type="protein sequence ID" value="KAJ1143118.1"/>
    <property type="molecule type" value="Genomic_DNA"/>
</dbReference>
<feature type="compositionally biased region" description="Basic and acidic residues" evidence="1">
    <location>
        <begin position="19"/>
        <end position="37"/>
    </location>
</feature>
<gene>
    <name evidence="2" type="ORF">NDU88_009429</name>
</gene>
<accession>A0AAV7QXB5</accession>
<reference evidence="2" key="1">
    <citation type="journal article" date="2022" name="bioRxiv">
        <title>Sequencing and chromosome-scale assembly of the giantPleurodeles waltlgenome.</title>
        <authorList>
            <person name="Brown T."/>
            <person name="Elewa A."/>
            <person name="Iarovenko S."/>
            <person name="Subramanian E."/>
            <person name="Araus A.J."/>
            <person name="Petzold A."/>
            <person name="Susuki M."/>
            <person name="Suzuki K.-i.T."/>
            <person name="Hayashi T."/>
            <person name="Toyoda A."/>
            <person name="Oliveira C."/>
            <person name="Osipova E."/>
            <person name="Leigh N.D."/>
            <person name="Simon A."/>
            <person name="Yun M.H."/>
        </authorList>
    </citation>
    <scope>NUCLEOTIDE SEQUENCE</scope>
    <source>
        <strain evidence="2">20211129_DDA</strain>
        <tissue evidence="2">Liver</tissue>
    </source>
</reference>
<dbReference type="Proteomes" id="UP001066276">
    <property type="component" value="Chromosome 6"/>
</dbReference>
<protein>
    <submittedName>
        <fullName evidence="2">Uncharacterized protein</fullName>
    </submittedName>
</protein>
<keyword evidence="3" id="KW-1185">Reference proteome</keyword>
<sequence length="135" mass="15032">MMVAAMELLRTDHCDQRRIVTRGDARRRQSAAEEQSRRQQAPGTRKAAQARSAAKDGSYLPLAPHPCPQLRKTQKRRGEGAASRPRHPPILPAPSAAAKMPQTAAVTAAVELRKKKRPDISRYRKARRGREIPKA</sequence>